<keyword evidence="2" id="KW-1185">Reference proteome</keyword>
<evidence type="ECO:0000313" key="1">
    <source>
        <dbReference type="EMBL" id="KAJ3811634.1"/>
    </source>
</evidence>
<dbReference type="Proteomes" id="UP001163835">
    <property type="component" value="Unassembled WGS sequence"/>
</dbReference>
<protein>
    <submittedName>
        <fullName evidence="1">Uncharacterized protein</fullName>
    </submittedName>
</protein>
<evidence type="ECO:0000313" key="2">
    <source>
        <dbReference type="Proteomes" id="UP001163835"/>
    </source>
</evidence>
<reference evidence="1" key="1">
    <citation type="submission" date="2022-09" db="EMBL/GenBank/DDBJ databases">
        <title>A Global Phylogenomic Analysis of the Shiitake Genus Lentinula.</title>
        <authorList>
            <consortium name="DOE Joint Genome Institute"/>
            <person name="Sierra-Patev S."/>
            <person name="Min B."/>
            <person name="Naranjo-Ortiz M."/>
            <person name="Looney B."/>
            <person name="Konkel Z."/>
            <person name="Slot J.C."/>
            <person name="Sakamoto Y."/>
            <person name="Steenwyk J.L."/>
            <person name="Rokas A."/>
            <person name="Carro J."/>
            <person name="Camarero S."/>
            <person name="Ferreira P."/>
            <person name="Molpeceres G."/>
            <person name="Ruiz-Duenas F.J."/>
            <person name="Serrano A."/>
            <person name="Henrissat B."/>
            <person name="Drula E."/>
            <person name="Hughes K.W."/>
            <person name="Mata J.L."/>
            <person name="Ishikawa N.K."/>
            <person name="Vargas-Isla R."/>
            <person name="Ushijima S."/>
            <person name="Smith C.A."/>
            <person name="Ahrendt S."/>
            <person name="Andreopoulos W."/>
            <person name="He G."/>
            <person name="Labutti K."/>
            <person name="Lipzen A."/>
            <person name="Ng V."/>
            <person name="Riley R."/>
            <person name="Sandor L."/>
            <person name="Barry K."/>
            <person name="Martinez A.T."/>
            <person name="Xiao Y."/>
            <person name="Gibbons J.G."/>
            <person name="Terashima K."/>
            <person name="Grigoriev I.V."/>
            <person name="Hibbett D.S."/>
        </authorList>
    </citation>
    <scope>NUCLEOTIDE SEQUENCE</scope>
    <source>
        <strain evidence="1">TMI1499</strain>
    </source>
</reference>
<gene>
    <name evidence="1" type="ORF">F5876DRAFT_39228</name>
</gene>
<dbReference type="EMBL" id="MU795052">
    <property type="protein sequence ID" value="KAJ3811634.1"/>
    <property type="molecule type" value="Genomic_DNA"/>
</dbReference>
<organism evidence="1 2">
    <name type="scientific">Lentinula aff. lateritia</name>
    <dbReference type="NCBI Taxonomy" id="2804960"/>
    <lineage>
        <taxon>Eukaryota</taxon>
        <taxon>Fungi</taxon>
        <taxon>Dikarya</taxon>
        <taxon>Basidiomycota</taxon>
        <taxon>Agaricomycotina</taxon>
        <taxon>Agaricomycetes</taxon>
        <taxon>Agaricomycetidae</taxon>
        <taxon>Agaricales</taxon>
        <taxon>Marasmiineae</taxon>
        <taxon>Omphalotaceae</taxon>
        <taxon>Lentinula</taxon>
    </lineage>
</organism>
<proteinExistence type="predicted"/>
<accession>A0ACC1U4K3</accession>
<sequence length="160" mass="17965">MNSINSFTGLSMFELCYGRSLRVIPPLLNNPSVVVPNPSTDAVAARDFLHQINLTVREARDNLMLAKVVQAYQADKHHGPCELFEQRDLVMLLTYHYHEEFKKAGEKCAAKFFARFDGLLMSLPCFCVKDKGRNQIGTSTNQSNTQYASSLLSNLFNSKG</sequence>
<name>A0ACC1U4K3_9AGAR</name>
<comment type="caution">
    <text evidence="1">The sequence shown here is derived from an EMBL/GenBank/DDBJ whole genome shotgun (WGS) entry which is preliminary data.</text>
</comment>